<keyword evidence="2" id="KW-1185">Reference proteome</keyword>
<comment type="caution">
    <text evidence="1">The sequence shown here is derived from an EMBL/GenBank/DDBJ whole genome shotgun (WGS) entry which is preliminary data.</text>
</comment>
<dbReference type="AlphaFoldDB" id="A0AA40KD36"/>
<sequence length="66" mass="7492">MLSYQLQGAIQRVRPNSERLQAPQLLTEMSSWEPRSKFGQRVRVHSHCPKTSGLSSSAWNFFSSLG</sequence>
<feature type="non-terminal residue" evidence="1">
    <location>
        <position position="66"/>
    </location>
</feature>
<name>A0AA40KD36_9PEZI</name>
<evidence type="ECO:0000313" key="1">
    <source>
        <dbReference type="EMBL" id="KAK0754739.1"/>
    </source>
</evidence>
<protein>
    <submittedName>
        <fullName evidence="1">Uncharacterized protein</fullName>
    </submittedName>
</protein>
<reference evidence="1" key="1">
    <citation type="submission" date="2023-06" db="EMBL/GenBank/DDBJ databases">
        <title>Genome-scale phylogeny and comparative genomics of the fungal order Sordariales.</title>
        <authorList>
            <consortium name="Lawrence Berkeley National Laboratory"/>
            <person name="Hensen N."/>
            <person name="Bonometti L."/>
            <person name="Westerberg I."/>
            <person name="Brannstrom I.O."/>
            <person name="Guillou S."/>
            <person name="Cros-Aarteil S."/>
            <person name="Calhoun S."/>
            <person name="Haridas S."/>
            <person name="Kuo A."/>
            <person name="Mondo S."/>
            <person name="Pangilinan J."/>
            <person name="Riley R."/>
            <person name="LaButti K."/>
            <person name="Andreopoulos B."/>
            <person name="Lipzen A."/>
            <person name="Chen C."/>
            <person name="Yanf M."/>
            <person name="Daum C."/>
            <person name="Ng V."/>
            <person name="Clum A."/>
            <person name="Steindorff A."/>
            <person name="Ohm R."/>
            <person name="Martin F."/>
            <person name="Silar P."/>
            <person name="Natvig D."/>
            <person name="Lalanne C."/>
            <person name="Gautier V."/>
            <person name="Ament-velasquez S.L."/>
            <person name="Kruys A."/>
            <person name="Hutchinson M.I."/>
            <person name="Powell A.J."/>
            <person name="Barry K."/>
            <person name="Miller A.N."/>
            <person name="Grigoriev I.V."/>
            <person name="Debuchy R."/>
            <person name="Gladieux P."/>
            <person name="Thoren M.H."/>
            <person name="Johannesson H."/>
        </authorList>
    </citation>
    <scope>NUCLEOTIDE SEQUENCE</scope>
    <source>
        <strain evidence="1">SMH3187-1</strain>
    </source>
</reference>
<evidence type="ECO:0000313" key="2">
    <source>
        <dbReference type="Proteomes" id="UP001172155"/>
    </source>
</evidence>
<dbReference type="EMBL" id="JAUKUD010000001">
    <property type="protein sequence ID" value="KAK0754739.1"/>
    <property type="molecule type" value="Genomic_DNA"/>
</dbReference>
<organism evidence="1 2">
    <name type="scientific">Schizothecium vesticola</name>
    <dbReference type="NCBI Taxonomy" id="314040"/>
    <lineage>
        <taxon>Eukaryota</taxon>
        <taxon>Fungi</taxon>
        <taxon>Dikarya</taxon>
        <taxon>Ascomycota</taxon>
        <taxon>Pezizomycotina</taxon>
        <taxon>Sordariomycetes</taxon>
        <taxon>Sordariomycetidae</taxon>
        <taxon>Sordariales</taxon>
        <taxon>Schizotheciaceae</taxon>
        <taxon>Schizothecium</taxon>
    </lineage>
</organism>
<accession>A0AA40KD36</accession>
<gene>
    <name evidence="1" type="ORF">B0T18DRAFT_399855</name>
</gene>
<proteinExistence type="predicted"/>
<dbReference type="Proteomes" id="UP001172155">
    <property type="component" value="Unassembled WGS sequence"/>
</dbReference>